<feature type="region of interest" description="Disordered" evidence="1">
    <location>
        <begin position="1"/>
        <end position="37"/>
    </location>
</feature>
<organism evidence="2 3">
    <name type="scientific">Stemphylium lycopersici</name>
    <name type="common">Tomato gray leaf spot disease fungus</name>
    <name type="synonym">Thyrospora lycopersici</name>
    <dbReference type="NCBI Taxonomy" id="183478"/>
    <lineage>
        <taxon>Eukaryota</taxon>
        <taxon>Fungi</taxon>
        <taxon>Dikarya</taxon>
        <taxon>Ascomycota</taxon>
        <taxon>Pezizomycotina</taxon>
        <taxon>Dothideomycetes</taxon>
        <taxon>Pleosporomycetidae</taxon>
        <taxon>Pleosporales</taxon>
        <taxon>Pleosporineae</taxon>
        <taxon>Pleosporaceae</taxon>
        <taxon>Stemphylium</taxon>
    </lineage>
</organism>
<evidence type="ECO:0000256" key="1">
    <source>
        <dbReference type="SAM" id="MobiDB-lite"/>
    </source>
</evidence>
<dbReference type="OrthoDB" id="3695564at2759"/>
<proteinExistence type="predicted"/>
<protein>
    <submittedName>
        <fullName evidence="2">Uncharacterized protein</fullName>
    </submittedName>
</protein>
<gene>
    <name evidence="2" type="ORF">DDE83_003844</name>
</gene>
<feature type="compositionally biased region" description="Basic and acidic residues" evidence="1">
    <location>
        <begin position="1"/>
        <end position="18"/>
    </location>
</feature>
<evidence type="ECO:0000313" key="3">
    <source>
        <dbReference type="Proteomes" id="UP000249619"/>
    </source>
</evidence>
<name>A0A364N667_STELY</name>
<evidence type="ECO:0000313" key="2">
    <source>
        <dbReference type="EMBL" id="RAR12809.1"/>
    </source>
</evidence>
<dbReference type="EMBL" id="QGDH01000045">
    <property type="protein sequence ID" value="RAR12809.1"/>
    <property type="molecule type" value="Genomic_DNA"/>
</dbReference>
<dbReference type="Proteomes" id="UP000249619">
    <property type="component" value="Unassembled WGS sequence"/>
</dbReference>
<accession>A0A364N667</accession>
<feature type="compositionally biased region" description="Pro residues" evidence="1">
    <location>
        <begin position="19"/>
        <end position="28"/>
    </location>
</feature>
<reference evidence="3" key="1">
    <citation type="submission" date="2018-05" db="EMBL/GenBank/DDBJ databases">
        <title>Draft genome sequence of Stemphylium lycopersici strain CIDEFI 213.</title>
        <authorList>
            <person name="Medina R."/>
            <person name="Franco M.E.E."/>
            <person name="Lucentini C.G."/>
            <person name="Saparrat M.C.N."/>
            <person name="Balatti P.A."/>
        </authorList>
    </citation>
    <scope>NUCLEOTIDE SEQUENCE [LARGE SCALE GENOMIC DNA]</scope>
    <source>
        <strain evidence="3">CIDEFI 213</strain>
    </source>
</reference>
<comment type="caution">
    <text evidence="2">The sequence shown here is derived from an EMBL/GenBank/DDBJ whole genome shotgun (WGS) entry which is preliminary data.</text>
</comment>
<keyword evidence="3" id="KW-1185">Reference proteome</keyword>
<dbReference type="AlphaFoldDB" id="A0A364N667"/>
<sequence>MVLEPHHDRLRRCCEKARYPPPQTSPPKPSKECRGAMQDEQIKISPNQVEKASEPVTECDSIIPAPTIIEPATIIPRLEWPLPPSEIHDGRLYRKVG</sequence>